<reference evidence="1 2" key="1">
    <citation type="submission" date="2017-02" db="EMBL/GenBank/DDBJ databases">
        <authorList>
            <person name="Peterson S.W."/>
        </authorList>
    </citation>
    <scope>NUCLEOTIDE SEQUENCE [LARGE SCALE GENOMIC DNA]</scope>
    <source>
        <strain evidence="1 2">DSM 16080</strain>
    </source>
</reference>
<gene>
    <name evidence="1" type="ORF">SAMN02745704_02209</name>
</gene>
<organism evidence="1 2">
    <name type="scientific">Paucidesulfovibrio gracilis DSM 16080</name>
    <dbReference type="NCBI Taxonomy" id="1121449"/>
    <lineage>
        <taxon>Bacteria</taxon>
        <taxon>Pseudomonadati</taxon>
        <taxon>Thermodesulfobacteriota</taxon>
        <taxon>Desulfovibrionia</taxon>
        <taxon>Desulfovibrionales</taxon>
        <taxon>Desulfovibrionaceae</taxon>
        <taxon>Paucidesulfovibrio</taxon>
    </lineage>
</organism>
<name>A0A1T4XL87_9BACT</name>
<sequence>MAFWSAIARYVAVEKLKTMGQETLRHGQQVFARELAQGKDQKQAAKIAAKAMAEHAAGRTRHLSRWAGRAGELARSKAGDMARTVRARLRRK</sequence>
<protein>
    <submittedName>
        <fullName evidence="1">Uncharacterized protein</fullName>
    </submittedName>
</protein>
<dbReference type="AlphaFoldDB" id="A0A1T4XL87"/>
<evidence type="ECO:0000313" key="2">
    <source>
        <dbReference type="Proteomes" id="UP000190027"/>
    </source>
</evidence>
<dbReference type="EMBL" id="FUYC01000012">
    <property type="protein sequence ID" value="SKA90349.1"/>
    <property type="molecule type" value="Genomic_DNA"/>
</dbReference>
<dbReference type="RefSeq" id="WP_078717758.1">
    <property type="nucleotide sequence ID" value="NZ_FUYC01000012.1"/>
</dbReference>
<accession>A0A1T4XL87</accession>
<dbReference type="OrthoDB" id="10013569at2"/>
<evidence type="ECO:0000313" key="1">
    <source>
        <dbReference type="EMBL" id="SKA90349.1"/>
    </source>
</evidence>
<dbReference type="Proteomes" id="UP000190027">
    <property type="component" value="Unassembled WGS sequence"/>
</dbReference>
<keyword evidence="2" id="KW-1185">Reference proteome</keyword>
<dbReference type="STRING" id="1121449.SAMN02745704_02209"/>
<proteinExistence type="predicted"/>